<evidence type="ECO:0000256" key="5">
    <source>
        <dbReference type="ARBA" id="ARBA00033748"/>
    </source>
</evidence>
<comment type="caution">
    <text evidence="7">The sequence shown here is derived from an EMBL/GenBank/DDBJ whole genome shotgun (WGS) entry which is preliminary data.</text>
</comment>
<dbReference type="PANTHER" id="PTHR30011">
    <property type="entry name" value="ALKANESULFONATE MONOOXYGENASE-RELATED"/>
    <property type="match status" value="1"/>
</dbReference>
<evidence type="ECO:0000256" key="1">
    <source>
        <dbReference type="ARBA" id="ARBA00022630"/>
    </source>
</evidence>
<evidence type="ECO:0000313" key="7">
    <source>
        <dbReference type="EMBL" id="MUO42973.1"/>
    </source>
</evidence>
<dbReference type="EMBL" id="MBFE02000009">
    <property type="protein sequence ID" value="MUO42973.1"/>
    <property type="molecule type" value="Genomic_DNA"/>
</dbReference>
<accession>A0ABW9TIN3</accession>
<dbReference type="InterPro" id="IPR036661">
    <property type="entry name" value="Luciferase-like_sf"/>
</dbReference>
<keyword evidence="3 7" id="KW-0560">Oxidoreductase</keyword>
<dbReference type="InterPro" id="IPR051260">
    <property type="entry name" value="Diverse_substr_monoxygenases"/>
</dbReference>
<keyword evidence="2" id="KW-0288">FMN</keyword>
<evidence type="ECO:0000313" key="8">
    <source>
        <dbReference type="Proteomes" id="UP000179454"/>
    </source>
</evidence>
<evidence type="ECO:0000256" key="4">
    <source>
        <dbReference type="ARBA" id="ARBA00023033"/>
    </source>
</evidence>
<dbReference type="Proteomes" id="UP000179454">
    <property type="component" value="Unassembled WGS sequence"/>
</dbReference>
<proteinExistence type="inferred from homology"/>
<protein>
    <submittedName>
        <fullName evidence="7">NtaA/DmoA family FMN-dependent monooxygenase</fullName>
        <ecNumber evidence="7">1.14.-.-</ecNumber>
    </submittedName>
</protein>
<dbReference type="InterPro" id="IPR016215">
    <property type="entry name" value="NTA_MOA"/>
</dbReference>
<dbReference type="Gene3D" id="3.20.20.30">
    <property type="entry name" value="Luciferase-like domain"/>
    <property type="match status" value="1"/>
</dbReference>
<feature type="domain" description="Luciferase-like" evidence="6">
    <location>
        <begin position="56"/>
        <end position="418"/>
    </location>
</feature>
<keyword evidence="1" id="KW-0285">Flavoprotein</keyword>
<reference evidence="7" key="1">
    <citation type="submission" date="2019-11" db="EMBL/GenBank/DDBJ databases">
        <title>Whole-genome sequencing of Allorhizobium vitis.</title>
        <authorList>
            <person name="Gan H.M."/>
            <person name="Savka M.A."/>
        </authorList>
    </citation>
    <scope>NUCLEOTIDE SEQUENCE [LARGE SCALE GENOMIC DNA]</scope>
    <source>
        <strain evidence="7">T1/7</strain>
    </source>
</reference>
<dbReference type="PIRSF" id="PIRSF000337">
    <property type="entry name" value="NTA_MOA"/>
    <property type="match status" value="1"/>
</dbReference>
<keyword evidence="8" id="KW-1185">Reference proteome</keyword>
<dbReference type="NCBIfam" id="TIGR03860">
    <property type="entry name" value="FMN_nitrolo"/>
    <property type="match status" value="1"/>
</dbReference>
<evidence type="ECO:0000256" key="3">
    <source>
        <dbReference type="ARBA" id="ARBA00023002"/>
    </source>
</evidence>
<keyword evidence="4 7" id="KW-0503">Monooxygenase</keyword>
<comment type="similarity">
    <text evidence="5">Belongs to the NtaA/SnaA/DszA monooxygenase family.</text>
</comment>
<dbReference type="SUPFAM" id="SSF51679">
    <property type="entry name" value="Bacterial luciferase-like"/>
    <property type="match status" value="1"/>
</dbReference>
<organism evidence="7 8">
    <name type="scientific">Agrobacterium vitis</name>
    <name type="common">Rhizobium vitis</name>
    <dbReference type="NCBI Taxonomy" id="373"/>
    <lineage>
        <taxon>Bacteria</taxon>
        <taxon>Pseudomonadati</taxon>
        <taxon>Pseudomonadota</taxon>
        <taxon>Alphaproteobacteria</taxon>
        <taxon>Hyphomicrobiales</taxon>
        <taxon>Rhizobiaceae</taxon>
        <taxon>Rhizobium/Agrobacterium group</taxon>
        <taxon>Agrobacterium</taxon>
    </lineage>
</organism>
<dbReference type="Pfam" id="PF00296">
    <property type="entry name" value="Bac_luciferase"/>
    <property type="match status" value="1"/>
</dbReference>
<gene>
    <name evidence="7" type="ORF">BBL17_014375</name>
</gene>
<evidence type="ECO:0000259" key="6">
    <source>
        <dbReference type="Pfam" id="PF00296"/>
    </source>
</evidence>
<dbReference type="InterPro" id="IPR011251">
    <property type="entry name" value="Luciferase-like_dom"/>
</dbReference>
<sequence>MIDLADRTFSLICRLRCSADRWVAQLILILGSIPMTTPRHLILTLIIHGAGSHKQAWRALPDRDAFWNFDHYVEVAKIAHRGTFDSLWLPDLPMTIAPADQTPGHSLDPTLLMTALAAAVPDIGVVPTLSTTYSAPYTTARHIATLDAISGGRAGINAIMSYHDRVAQNYGDAAMQDYESRYKKADEFLEIFRQLSDSWIFPETGSYRDKGLLFDPELRREINYRGEFYSVRGPLNVPQSRLGRPLVSVAGGSEQSLDLAAKHADVLYAALVDKGAAQELMRDLYTRVTRFGRKAGSLKVMPGLVPVIGSTEQEAERKLLKLAEEGGYAIDPVQRISELLGYDPAKLHPDKPLTPEQMQLPASWKRPVGLFHSVADVARRRNLTVRELARVFQLDIGHRLVVGTPESVAAQLLDWWHDGACDGFAVRAQSLPEDATILSDEVIPILRKAGAFPHGYHKESLRSRFGVDDDDAAKSRLAG</sequence>
<evidence type="ECO:0000256" key="2">
    <source>
        <dbReference type="ARBA" id="ARBA00022643"/>
    </source>
</evidence>
<name>A0ABW9TIN3_AGRVI</name>
<dbReference type="GO" id="GO:0004497">
    <property type="term" value="F:monooxygenase activity"/>
    <property type="evidence" value="ECO:0007669"/>
    <property type="project" value="UniProtKB-KW"/>
</dbReference>
<dbReference type="EC" id="1.14.-.-" evidence="7"/>
<dbReference type="PANTHER" id="PTHR30011:SF16">
    <property type="entry name" value="C2H2 FINGER DOMAIN TRANSCRIPTION FACTOR (EUROFUNG)-RELATED"/>
    <property type="match status" value="1"/>
</dbReference>